<organism evidence="1 2">
    <name type="scientific">Orbilia javanica</name>
    <dbReference type="NCBI Taxonomy" id="47235"/>
    <lineage>
        <taxon>Eukaryota</taxon>
        <taxon>Fungi</taxon>
        <taxon>Dikarya</taxon>
        <taxon>Ascomycota</taxon>
        <taxon>Pezizomycotina</taxon>
        <taxon>Orbiliomycetes</taxon>
        <taxon>Orbiliales</taxon>
        <taxon>Orbiliaceae</taxon>
        <taxon>Orbilia</taxon>
    </lineage>
</organism>
<keyword evidence="2" id="KW-1185">Reference proteome</keyword>
<sequence>MWIWLGRAIANSRSEQNACYIRDTLQQQRKLSFFRDAVMHNYITGHTSKVLILPTLSNLALDTYGIGRHLGRAPQREALIDRNPESEPKPNAWFTPSHIHGQRSTRVECERIAIPLASVALVYKW</sequence>
<gene>
    <name evidence="1" type="ORF">TWF718_001853</name>
</gene>
<evidence type="ECO:0000313" key="2">
    <source>
        <dbReference type="Proteomes" id="UP001313282"/>
    </source>
</evidence>
<comment type="caution">
    <text evidence="1">The sequence shown here is derived from an EMBL/GenBank/DDBJ whole genome shotgun (WGS) entry which is preliminary data.</text>
</comment>
<proteinExistence type="predicted"/>
<evidence type="ECO:0000313" key="1">
    <source>
        <dbReference type="EMBL" id="KAK6357544.1"/>
    </source>
</evidence>
<dbReference type="AlphaFoldDB" id="A0AAN8NIH3"/>
<reference evidence="1 2" key="1">
    <citation type="submission" date="2019-10" db="EMBL/GenBank/DDBJ databases">
        <authorList>
            <person name="Palmer J.M."/>
        </authorList>
    </citation>
    <scope>NUCLEOTIDE SEQUENCE [LARGE SCALE GENOMIC DNA]</scope>
    <source>
        <strain evidence="1 2">TWF718</strain>
    </source>
</reference>
<dbReference type="EMBL" id="JAVHNR010000001">
    <property type="protein sequence ID" value="KAK6357544.1"/>
    <property type="molecule type" value="Genomic_DNA"/>
</dbReference>
<accession>A0AAN8NIH3</accession>
<name>A0AAN8NIH3_9PEZI</name>
<dbReference type="Proteomes" id="UP001313282">
    <property type="component" value="Unassembled WGS sequence"/>
</dbReference>
<protein>
    <submittedName>
        <fullName evidence="1">Uncharacterized protein</fullName>
    </submittedName>
</protein>